<sequence>MVYLHFPSQFTEEEQMLQAKYQKLKRKKKALQTLKAPKPEPEKTATLKRPTEAKEAKEIAKKLLKSGAIHAIKKPENKGEKTTFKRSRGLERRLSGSERALTPLHTPSALSPPPEKPSPLHDKPREPREPKPKVKNLYDTFVAARDREERGLVDAGEYAKRERRSGNTIYVFGYNITEELLKRAFQPFGNIINISMEIEKNCGFITFDKTECTDRAISSMNGSMVSGVQLKVSLARRQPIIEPINDASSSATWSTIAASHSQKGSHKDKRGLISYDEDIF</sequence>
<gene>
    <name evidence="16" type="ORF">DSTB1V02_LOCUS521</name>
</gene>
<dbReference type="OrthoDB" id="378874at2759"/>
<dbReference type="FunFam" id="3.30.70.330:FF:000448">
    <property type="entry name" value="Negative elongation factor E"/>
    <property type="match status" value="1"/>
</dbReference>
<dbReference type="GO" id="GO:0003723">
    <property type="term" value="F:RNA binding"/>
    <property type="evidence" value="ECO:0007669"/>
    <property type="project" value="UniProtKB-UniRule"/>
</dbReference>
<evidence type="ECO:0000256" key="11">
    <source>
        <dbReference type="ARBA" id="ARBA00054796"/>
    </source>
</evidence>
<evidence type="ECO:0000256" key="1">
    <source>
        <dbReference type="ARBA" id="ARBA00004123"/>
    </source>
</evidence>
<dbReference type="InterPro" id="IPR033102">
    <property type="entry name" value="NELFE"/>
</dbReference>
<accession>A0A7R8ZXX3</accession>
<dbReference type="Pfam" id="PF00076">
    <property type="entry name" value="RRM_1"/>
    <property type="match status" value="1"/>
</dbReference>
<organism evidence="16">
    <name type="scientific">Darwinula stevensoni</name>
    <dbReference type="NCBI Taxonomy" id="69355"/>
    <lineage>
        <taxon>Eukaryota</taxon>
        <taxon>Metazoa</taxon>
        <taxon>Ecdysozoa</taxon>
        <taxon>Arthropoda</taxon>
        <taxon>Crustacea</taxon>
        <taxon>Oligostraca</taxon>
        <taxon>Ostracoda</taxon>
        <taxon>Podocopa</taxon>
        <taxon>Podocopida</taxon>
        <taxon>Darwinulocopina</taxon>
        <taxon>Darwinuloidea</taxon>
        <taxon>Darwinulidae</taxon>
        <taxon>Darwinula</taxon>
    </lineage>
</organism>
<name>A0A7R8ZXX3_9CRUS</name>
<dbReference type="Proteomes" id="UP000677054">
    <property type="component" value="Unassembled WGS sequence"/>
</dbReference>
<evidence type="ECO:0000256" key="5">
    <source>
        <dbReference type="ARBA" id="ARBA00022454"/>
    </source>
</evidence>
<dbReference type="InterPro" id="IPR012677">
    <property type="entry name" value="Nucleotide-bd_a/b_plait_sf"/>
</dbReference>
<dbReference type="PROSITE" id="PS50102">
    <property type="entry name" value="RRM"/>
    <property type="match status" value="1"/>
</dbReference>
<evidence type="ECO:0000259" key="15">
    <source>
        <dbReference type="PROSITE" id="PS50102"/>
    </source>
</evidence>
<evidence type="ECO:0000256" key="7">
    <source>
        <dbReference type="ARBA" id="ARBA00022884"/>
    </source>
</evidence>
<evidence type="ECO:0000256" key="14">
    <source>
        <dbReference type="SAM" id="MobiDB-lite"/>
    </source>
</evidence>
<evidence type="ECO:0000256" key="12">
    <source>
        <dbReference type="ARBA" id="ARBA00065269"/>
    </source>
</evidence>
<keyword evidence="7 13" id="KW-0694">RNA-binding</keyword>
<dbReference type="SMART" id="SM00360">
    <property type="entry name" value="RRM"/>
    <property type="match status" value="1"/>
</dbReference>
<comment type="function">
    <text evidence="11">Essential component of the NELF complex, a complex that negatively regulates the elongation of transcription by RNA polymerase II by RNA polymerase II. The NELF complex, which acts via an association with the DSIF complex, causes transcriptional pausing.</text>
</comment>
<keyword evidence="5" id="KW-0158">Chromosome</keyword>
<comment type="similarity">
    <text evidence="3">Belongs to the RRM NELF-E family.</text>
</comment>
<dbReference type="EMBL" id="LR899553">
    <property type="protein sequence ID" value="CAD7240500.1"/>
    <property type="molecule type" value="Genomic_DNA"/>
</dbReference>
<keyword evidence="6" id="KW-0678">Repressor</keyword>
<evidence type="ECO:0000256" key="8">
    <source>
        <dbReference type="ARBA" id="ARBA00023015"/>
    </source>
</evidence>
<keyword evidence="9" id="KW-0804">Transcription</keyword>
<keyword evidence="10" id="KW-0539">Nucleus</keyword>
<proteinExistence type="inferred from homology"/>
<dbReference type="InterPro" id="IPR000504">
    <property type="entry name" value="RRM_dom"/>
</dbReference>
<protein>
    <recommendedName>
        <fullName evidence="4">Negative elongation factor E</fullName>
    </recommendedName>
</protein>
<evidence type="ECO:0000256" key="13">
    <source>
        <dbReference type="PROSITE-ProRule" id="PRU00176"/>
    </source>
</evidence>
<comment type="subcellular location">
    <subcellularLocation>
        <location evidence="2">Chromosome</location>
    </subcellularLocation>
    <subcellularLocation>
        <location evidence="1">Nucleus</location>
    </subcellularLocation>
</comment>
<dbReference type="GO" id="GO:0032021">
    <property type="term" value="C:NELF complex"/>
    <property type="evidence" value="ECO:0007669"/>
    <property type="project" value="InterPro"/>
</dbReference>
<evidence type="ECO:0000256" key="4">
    <source>
        <dbReference type="ARBA" id="ARBA00014464"/>
    </source>
</evidence>
<feature type="compositionally biased region" description="Basic and acidic residues" evidence="14">
    <location>
        <begin position="37"/>
        <end position="61"/>
    </location>
</feature>
<feature type="compositionally biased region" description="Basic and acidic residues" evidence="14">
    <location>
        <begin position="118"/>
        <end position="132"/>
    </location>
</feature>
<evidence type="ECO:0000256" key="10">
    <source>
        <dbReference type="ARBA" id="ARBA00023242"/>
    </source>
</evidence>
<evidence type="ECO:0000313" key="17">
    <source>
        <dbReference type="Proteomes" id="UP000677054"/>
    </source>
</evidence>
<dbReference type="Gene3D" id="3.30.70.330">
    <property type="match status" value="1"/>
</dbReference>
<evidence type="ECO:0000256" key="9">
    <source>
        <dbReference type="ARBA" id="ARBA00023163"/>
    </source>
</evidence>
<dbReference type="InterPro" id="IPR035979">
    <property type="entry name" value="RBD_domain_sf"/>
</dbReference>
<comment type="subunit">
    <text evidence="12">Component of the NELF complex, which is at least composed of TH1/NELF-D and NELF-E.</text>
</comment>
<dbReference type="EMBL" id="CAJPEV010000036">
    <property type="protein sequence ID" value="CAG0879271.1"/>
    <property type="molecule type" value="Genomic_DNA"/>
</dbReference>
<evidence type="ECO:0000256" key="3">
    <source>
        <dbReference type="ARBA" id="ARBA00006120"/>
    </source>
</evidence>
<dbReference type="InterPro" id="IPR034637">
    <property type="entry name" value="NELFE_RRM"/>
</dbReference>
<feature type="region of interest" description="Disordered" evidence="14">
    <location>
        <begin position="28"/>
        <end position="135"/>
    </location>
</feature>
<dbReference type="CDD" id="cd12305">
    <property type="entry name" value="RRM_NELFE"/>
    <property type="match status" value="1"/>
</dbReference>
<dbReference type="AlphaFoldDB" id="A0A7R8ZXX3"/>
<evidence type="ECO:0000256" key="2">
    <source>
        <dbReference type="ARBA" id="ARBA00004286"/>
    </source>
</evidence>
<keyword evidence="17" id="KW-1185">Reference proteome</keyword>
<evidence type="ECO:0000313" key="16">
    <source>
        <dbReference type="EMBL" id="CAD7240500.1"/>
    </source>
</evidence>
<dbReference type="GO" id="GO:0005694">
    <property type="term" value="C:chromosome"/>
    <property type="evidence" value="ECO:0007669"/>
    <property type="project" value="UniProtKB-SubCell"/>
</dbReference>
<dbReference type="PANTHER" id="PTHR17250">
    <property type="entry name" value="NEGATIVE ELONGATION FACTOR E"/>
    <property type="match status" value="1"/>
</dbReference>
<reference evidence="16" key="1">
    <citation type="submission" date="2020-11" db="EMBL/GenBank/DDBJ databases">
        <authorList>
            <person name="Tran Van P."/>
        </authorList>
    </citation>
    <scope>NUCLEOTIDE SEQUENCE</scope>
</reference>
<dbReference type="SUPFAM" id="SSF54928">
    <property type="entry name" value="RNA-binding domain, RBD"/>
    <property type="match status" value="1"/>
</dbReference>
<keyword evidence="8" id="KW-0805">Transcription regulation</keyword>
<feature type="compositionally biased region" description="Basic and acidic residues" evidence="14">
    <location>
        <begin position="73"/>
        <end position="96"/>
    </location>
</feature>
<feature type="domain" description="RRM" evidence="15">
    <location>
        <begin position="167"/>
        <end position="237"/>
    </location>
</feature>
<dbReference type="GO" id="GO:0034244">
    <property type="term" value="P:negative regulation of transcription elongation by RNA polymerase II"/>
    <property type="evidence" value="ECO:0007669"/>
    <property type="project" value="TreeGrafter"/>
</dbReference>
<evidence type="ECO:0000256" key="6">
    <source>
        <dbReference type="ARBA" id="ARBA00022491"/>
    </source>
</evidence>
<dbReference type="PANTHER" id="PTHR17250:SF0">
    <property type="entry name" value="NEGATIVE ELONGATION FACTOR E"/>
    <property type="match status" value="1"/>
</dbReference>